<name>A0ABQ8I7U5_9ROSI</name>
<evidence type="ECO:0000259" key="4">
    <source>
        <dbReference type="Pfam" id="PF00108"/>
    </source>
</evidence>
<dbReference type="SUPFAM" id="SSF53901">
    <property type="entry name" value="Thiolase-like"/>
    <property type="match status" value="1"/>
</dbReference>
<proteinExistence type="inferred from homology"/>
<dbReference type="Gene3D" id="3.40.47.10">
    <property type="match status" value="1"/>
</dbReference>
<dbReference type="InterPro" id="IPR016039">
    <property type="entry name" value="Thiolase-like"/>
</dbReference>
<dbReference type="PANTHER" id="PTHR18919:SF161">
    <property type="entry name" value="ACETYL-COA ACETYLTRANSFERASE 2"/>
    <property type="match status" value="1"/>
</dbReference>
<dbReference type="Pfam" id="PF00108">
    <property type="entry name" value="Thiolase_N"/>
    <property type="match status" value="1"/>
</dbReference>
<protein>
    <recommendedName>
        <fullName evidence="4">Thiolase N-terminal domain-containing protein</fullName>
    </recommendedName>
</protein>
<evidence type="ECO:0000313" key="6">
    <source>
        <dbReference type="Proteomes" id="UP000827721"/>
    </source>
</evidence>
<comment type="caution">
    <text evidence="5">The sequence shown here is derived from an EMBL/GenBank/DDBJ whole genome shotgun (WGS) entry which is preliminary data.</text>
</comment>
<dbReference type="EMBL" id="JAFEMO010000004">
    <property type="protein sequence ID" value="KAH7572618.1"/>
    <property type="molecule type" value="Genomic_DNA"/>
</dbReference>
<sequence>MIDNGGAAALVLVSGETAIKHGFQVIGKITAYADVIQQSPIIRWSDIYMGKENMSNALKYLAEARYELLFQSYYGNDCGMGTCAELCADQHSITREDQDNYADCSFERGIAAQDAGAFAWEITPVEVSRCKITPSTVVDEDEGLRKFDRAKLRKVRPGFKEAEGTVLLEMPIV</sequence>
<gene>
    <name evidence="5" type="ORF">JRO89_XS04G0281700</name>
</gene>
<dbReference type="PANTHER" id="PTHR18919">
    <property type="entry name" value="ACETYL-COA C-ACYLTRANSFERASE"/>
    <property type="match status" value="1"/>
</dbReference>
<evidence type="ECO:0000256" key="3">
    <source>
        <dbReference type="ARBA" id="ARBA00023315"/>
    </source>
</evidence>
<keyword evidence="6" id="KW-1185">Reference proteome</keyword>
<reference evidence="5 6" key="1">
    <citation type="submission" date="2021-02" db="EMBL/GenBank/DDBJ databases">
        <title>Plant Genome Project.</title>
        <authorList>
            <person name="Zhang R.-G."/>
        </authorList>
    </citation>
    <scope>NUCLEOTIDE SEQUENCE [LARGE SCALE GENOMIC DNA]</scope>
    <source>
        <tissue evidence="5">Leaves</tissue>
    </source>
</reference>
<dbReference type="InterPro" id="IPR020616">
    <property type="entry name" value="Thiolase_N"/>
</dbReference>
<organism evidence="5 6">
    <name type="scientific">Xanthoceras sorbifolium</name>
    <dbReference type="NCBI Taxonomy" id="99658"/>
    <lineage>
        <taxon>Eukaryota</taxon>
        <taxon>Viridiplantae</taxon>
        <taxon>Streptophyta</taxon>
        <taxon>Embryophyta</taxon>
        <taxon>Tracheophyta</taxon>
        <taxon>Spermatophyta</taxon>
        <taxon>Magnoliopsida</taxon>
        <taxon>eudicotyledons</taxon>
        <taxon>Gunneridae</taxon>
        <taxon>Pentapetalae</taxon>
        <taxon>rosids</taxon>
        <taxon>malvids</taxon>
        <taxon>Sapindales</taxon>
        <taxon>Sapindaceae</taxon>
        <taxon>Xanthoceroideae</taxon>
        <taxon>Xanthoceras</taxon>
    </lineage>
</organism>
<dbReference type="Proteomes" id="UP000827721">
    <property type="component" value="Unassembled WGS sequence"/>
</dbReference>
<keyword evidence="3" id="KW-0012">Acyltransferase</keyword>
<accession>A0ABQ8I7U5</accession>
<evidence type="ECO:0000256" key="2">
    <source>
        <dbReference type="ARBA" id="ARBA00022679"/>
    </source>
</evidence>
<feature type="domain" description="Thiolase N-terminal" evidence="4">
    <location>
        <begin position="49"/>
        <end position="166"/>
    </location>
</feature>
<keyword evidence="2" id="KW-0808">Transferase</keyword>
<evidence type="ECO:0000313" key="5">
    <source>
        <dbReference type="EMBL" id="KAH7572618.1"/>
    </source>
</evidence>
<evidence type="ECO:0000256" key="1">
    <source>
        <dbReference type="ARBA" id="ARBA00010982"/>
    </source>
</evidence>
<comment type="similarity">
    <text evidence="1">Belongs to the thiolase-like superfamily. Thiolase family.</text>
</comment>